<dbReference type="EMBL" id="RXNV01000002">
    <property type="protein sequence ID" value="RTR33475.1"/>
    <property type="molecule type" value="Genomic_DNA"/>
</dbReference>
<dbReference type="Pfam" id="PF00849">
    <property type="entry name" value="PseudoU_synth_2"/>
    <property type="match status" value="1"/>
</dbReference>
<dbReference type="InterPro" id="IPR020103">
    <property type="entry name" value="PsdUridine_synth_cat_dom_sf"/>
</dbReference>
<reference evidence="2 3" key="1">
    <citation type="submission" date="2018-12" db="EMBL/GenBank/DDBJ databases">
        <authorList>
            <person name="Yu L."/>
        </authorList>
    </citation>
    <scope>NUCLEOTIDE SEQUENCE [LARGE SCALE GENOMIC DNA]</scope>
    <source>
        <strain evidence="2 3">HAW-EB5</strain>
    </source>
</reference>
<evidence type="ECO:0000313" key="3">
    <source>
        <dbReference type="Proteomes" id="UP000282060"/>
    </source>
</evidence>
<comment type="caution">
    <text evidence="2">The sequence shown here is derived from an EMBL/GenBank/DDBJ whole genome shotgun (WGS) entry which is preliminary data.</text>
</comment>
<evidence type="ECO:0000259" key="1">
    <source>
        <dbReference type="Pfam" id="PF00849"/>
    </source>
</evidence>
<dbReference type="CDD" id="cd02869">
    <property type="entry name" value="PseudoU_synth_RluA_like"/>
    <property type="match status" value="1"/>
</dbReference>
<dbReference type="PANTHER" id="PTHR21600">
    <property type="entry name" value="MITOCHONDRIAL RNA PSEUDOURIDINE SYNTHASE"/>
    <property type="match status" value="1"/>
</dbReference>
<dbReference type="InterPro" id="IPR006145">
    <property type="entry name" value="PsdUridine_synth_RsuA/RluA"/>
</dbReference>
<dbReference type="Gene3D" id="3.30.2350.10">
    <property type="entry name" value="Pseudouridine synthase"/>
    <property type="match status" value="1"/>
</dbReference>
<feature type="domain" description="Pseudouridine synthase RsuA/RluA-like" evidence="1">
    <location>
        <begin position="26"/>
        <end position="188"/>
    </location>
</feature>
<name>A0A3S0IGL4_9GAMM</name>
<dbReference type="RefSeq" id="WP_126505030.1">
    <property type="nucleotide sequence ID" value="NZ_RXNV01000002.1"/>
</dbReference>
<sequence>MQPQADPFIVPVCHDEIEILYQDEALILINKPSGLLSLSGKHPDNKDSVHFRLVQDFPTCTMIHRLDFGTSGIMLVAMNKQVNAQLCKQFSERTVSKSYTALLHGHLGADEGVIDFAIAKDKENFPLMKICQQSGKPAVSKFKVLERFVQTNEHAYFQEHEKAGDRTVTRVEFEPVSGRTHQLRIHSQQIQHPILGCDLYATDEAFFASSRLMLHATELAFDHPITGERMNIISPSPF</sequence>
<dbReference type="InterPro" id="IPR006224">
    <property type="entry name" value="PsdUridine_synth_RluA-like_CS"/>
</dbReference>
<dbReference type="GO" id="GO:0000455">
    <property type="term" value="P:enzyme-directed rRNA pseudouridine synthesis"/>
    <property type="evidence" value="ECO:0007669"/>
    <property type="project" value="TreeGrafter"/>
</dbReference>
<dbReference type="Proteomes" id="UP000282060">
    <property type="component" value="Unassembled WGS sequence"/>
</dbReference>
<dbReference type="AlphaFoldDB" id="A0A3S0IGL4"/>
<proteinExistence type="predicted"/>
<evidence type="ECO:0000313" key="2">
    <source>
        <dbReference type="EMBL" id="RTR33475.1"/>
    </source>
</evidence>
<dbReference type="InterPro" id="IPR050188">
    <property type="entry name" value="RluA_PseudoU_synthase"/>
</dbReference>
<gene>
    <name evidence="2" type="ORF">EKG39_07025</name>
</gene>
<dbReference type="OrthoDB" id="9785808at2"/>
<keyword evidence="3" id="KW-1185">Reference proteome</keyword>
<dbReference type="PROSITE" id="PS01129">
    <property type="entry name" value="PSI_RLU"/>
    <property type="match status" value="1"/>
</dbReference>
<accession>A0A3S0IGL4</accession>
<dbReference type="GO" id="GO:0140098">
    <property type="term" value="F:catalytic activity, acting on RNA"/>
    <property type="evidence" value="ECO:0007669"/>
    <property type="project" value="UniProtKB-ARBA"/>
</dbReference>
<protein>
    <submittedName>
        <fullName evidence="2">RluA family pseudouridine synthase</fullName>
    </submittedName>
</protein>
<dbReference type="PANTHER" id="PTHR21600:SF89">
    <property type="entry name" value="RIBOSOMAL LARGE SUBUNIT PSEUDOURIDINE SYNTHASE A"/>
    <property type="match status" value="1"/>
</dbReference>
<dbReference type="SUPFAM" id="SSF55120">
    <property type="entry name" value="Pseudouridine synthase"/>
    <property type="match status" value="1"/>
</dbReference>
<organism evidence="2 3">
    <name type="scientific">Shewanella atlantica</name>
    <dbReference type="NCBI Taxonomy" id="271099"/>
    <lineage>
        <taxon>Bacteria</taxon>
        <taxon>Pseudomonadati</taxon>
        <taxon>Pseudomonadota</taxon>
        <taxon>Gammaproteobacteria</taxon>
        <taxon>Alteromonadales</taxon>
        <taxon>Shewanellaceae</taxon>
        <taxon>Shewanella</taxon>
    </lineage>
</organism>
<dbReference type="GO" id="GO:0003723">
    <property type="term" value="F:RNA binding"/>
    <property type="evidence" value="ECO:0007669"/>
    <property type="project" value="InterPro"/>
</dbReference>
<dbReference type="GO" id="GO:0009982">
    <property type="term" value="F:pseudouridine synthase activity"/>
    <property type="evidence" value="ECO:0007669"/>
    <property type="project" value="InterPro"/>
</dbReference>